<dbReference type="EMBL" id="MNPL01000903">
    <property type="protein sequence ID" value="OQR79602.1"/>
    <property type="molecule type" value="Genomic_DNA"/>
</dbReference>
<evidence type="ECO:0000313" key="8">
    <source>
        <dbReference type="Proteomes" id="UP000192247"/>
    </source>
</evidence>
<dbReference type="InParanoid" id="A0A1V9Y1J9"/>
<dbReference type="FunFam" id="3.40.640.10:FF:000030">
    <property type="entry name" value="Low-specificity L-threonine aldolase"/>
    <property type="match status" value="1"/>
</dbReference>
<evidence type="ECO:0000256" key="2">
    <source>
        <dbReference type="ARBA" id="ARBA00006966"/>
    </source>
</evidence>
<dbReference type="STRING" id="418985.A0A1V9Y1J9"/>
<dbReference type="PANTHER" id="PTHR48097:SF9">
    <property type="entry name" value="L-THREONINE ALDOLASE"/>
    <property type="match status" value="1"/>
</dbReference>
<dbReference type="SUPFAM" id="SSF53383">
    <property type="entry name" value="PLP-dependent transferases"/>
    <property type="match status" value="1"/>
</dbReference>
<name>A0A1V9Y1J9_9ACAR</name>
<reference evidence="7 8" key="1">
    <citation type="journal article" date="2017" name="Gigascience">
        <title>Draft genome of the honey bee ectoparasitic mite, Tropilaelaps mercedesae, is shaped by the parasitic life history.</title>
        <authorList>
            <person name="Dong X."/>
            <person name="Armstrong S.D."/>
            <person name="Xia D."/>
            <person name="Makepeace B.L."/>
            <person name="Darby A.C."/>
            <person name="Kadowaki T."/>
        </authorList>
    </citation>
    <scope>NUCLEOTIDE SEQUENCE [LARGE SCALE GENOMIC DNA]</scope>
    <source>
        <strain evidence="7">Wuxi-XJTLU</strain>
    </source>
</reference>
<dbReference type="Gene3D" id="3.90.1150.10">
    <property type="entry name" value="Aspartate Aminotransferase, domain 1"/>
    <property type="match status" value="1"/>
</dbReference>
<comment type="similarity">
    <text evidence="2">Belongs to the threonine aldolase family.</text>
</comment>
<evidence type="ECO:0000256" key="5">
    <source>
        <dbReference type="PIRSR" id="PIRSR017617-1"/>
    </source>
</evidence>
<keyword evidence="8" id="KW-1185">Reference proteome</keyword>
<gene>
    <name evidence="7" type="ORF">BIW11_05621</name>
</gene>
<dbReference type="InterPro" id="IPR015424">
    <property type="entry name" value="PyrdxlP-dep_Trfase"/>
</dbReference>
<dbReference type="AlphaFoldDB" id="A0A1V9Y1J9"/>
<accession>A0A1V9Y1J9</accession>
<evidence type="ECO:0000313" key="7">
    <source>
        <dbReference type="EMBL" id="OQR79602.1"/>
    </source>
</evidence>
<dbReference type="Proteomes" id="UP000192247">
    <property type="component" value="Unassembled WGS sequence"/>
</dbReference>
<dbReference type="InterPro" id="IPR023603">
    <property type="entry name" value="Low_specificity_L-TA-like"/>
</dbReference>
<evidence type="ECO:0000256" key="3">
    <source>
        <dbReference type="ARBA" id="ARBA00022898"/>
    </source>
</evidence>
<evidence type="ECO:0000259" key="6">
    <source>
        <dbReference type="Pfam" id="PF01212"/>
    </source>
</evidence>
<dbReference type="PANTHER" id="PTHR48097">
    <property type="entry name" value="L-THREONINE ALDOLASE-RELATED"/>
    <property type="match status" value="1"/>
</dbReference>
<dbReference type="FunCoup" id="A0A1V9Y1J9">
    <property type="interactions" value="84"/>
</dbReference>
<proteinExistence type="inferred from homology"/>
<feature type="domain" description="Aromatic amino acid beta-eliminating lyase/threonine aldolase" evidence="6">
    <location>
        <begin position="8"/>
        <end position="294"/>
    </location>
</feature>
<keyword evidence="4" id="KW-0456">Lyase</keyword>
<dbReference type="Gene3D" id="3.40.640.10">
    <property type="entry name" value="Type I PLP-dependent aspartate aminotransferase-like (Major domain)"/>
    <property type="match status" value="1"/>
</dbReference>
<dbReference type="GO" id="GO:0006545">
    <property type="term" value="P:glycine biosynthetic process"/>
    <property type="evidence" value="ECO:0007669"/>
    <property type="project" value="TreeGrafter"/>
</dbReference>
<comment type="caution">
    <text evidence="7">The sequence shown here is derived from an EMBL/GenBank/DDBJ whole genome shotgun (WGS) entry which is preliminary data.</text>
</comment>
<dbReference type="GO" id="GO:0008732">
    <property type="term" value="F:L-allo-threonine aldolase activity"/>
    <property type="evidence" value="ECO:0007669"/>
    <property type="project" value="TreeGrafter"/>
</dbReference>
<protein>
    <submittedName>
        <fullName evidence="7">Low specificity L-threonine aldolase-like</fullName>
    </submittedName>
</protein>
<dbReference type="PIRSF" id="PIRSF017617">
    <property type="entry name" value="Thr_aldolase"/>
    <property type="match status" value="1"/>
</dbReference>
<keyword evidence="3" id="KW-0663">Pyridoxal phosphate</keyword>
<dbReference type="NCBIfam" id="NF041359">
    <property type="entry name" value="GntG_guanitoxin"/>
    <property type="match status" value="1"/>
</dbReference>
<dbReference type="GO" id="GO:0005829">
    <property type="term" value="C:cytosol"/>
    <property type="evidence" value="ECO:0007669"/>
    <property type="project" value="TreeGrafter"/>
</dbReference>
<dbReference type="InterPro" id="IPR001597">
    <property type="entry name" value="ArAA_b-elim_lyase/Thr_aldolase"/>
</dbReference>
<feature type="modified residue" description="N6-(pyridoxal phosphate)lysine" evidence="5">
    <location>
        <position position="207"/>
    </location>
</feature>
<organism evidence="7 8">
    <name type="scientific">Tropilaelaps mercedesae</name>
    <dbReference type="NCBI Taxonomy" id="418985"/>
    <lineage>
        <taxon>Eukaryota</taxon>
        <taxon>Metazoa</taxon>
        <taxon>Ecdysozoa</taxon>
        <taxon>Arthropoda</taxon>
        <taxon>Chelicerata</taxon>
        <taxon>Arachnida</taxon>
        <taxon>Acari</taxon>
        <taxon>Parasitiformes</taxon>
        <taxon>Mesostigmata</taxon>
        <taxon>Gamasina</taxon>
        <taxon>Dermanyssoidea</taxon>
        <taxon>Laelapidae</taxon>
        <taxon>Tropilaelaps</taxon>
    </lineage>
</organism>
<dbReference type="InterPro" id="IPR015422">
    <property type="entry name" value="PyrdxlP-dep_Trfase_small"/>
</dbReference>
<sequence>MRTRHVCDFRSDTVTKPTAEMRDAMRIARVGDDMYCEDPTVIELQRLVAELLGKEDALFFPSGTMANICATMTHCKQRGEEVLCGDMSHIFLSEQGGVSTLGGLSINPAPTQDDGRILISDLEWHLRPNENICTPRTGLLCVENTHNFKGGVTLDYDYMQQIGRFTKANRLPLHLDGARILNAATYLNCAPSDLTKYADTVMMCLSKGLGAPMGSLIAGSKDFCKQARRVRKLLGGGLRQAGVVAAAGIVALNTTAKGLYKDHEKNYEFAQKLAAFENDVFSIDLSKSQTNMTILSMKNGYSPILFCNLIDTIYPDEGHELGEEIQVRLFPITRKSVRATFHLDNDPEDVDAAVRKIKYVVEHHCRVADKHDSYVNDPARKGKCDGHGYM</sequence>
<dbReference type="InterPro" id="IPR015421">
    <property type="entry name" value="PyrdxlP-dep_Trfase_major"/>
</dbReference>
<dbReference type="Pfam" id="PF01212">
    <property type="entry name" value="Beta_elim_lyase"/>
    <property type="match status" value="1"/>
</dbReference>
<dbReference type="CDD" id="cd06502">
    <property type="entry name" value="TA_like"/>
    <property type="match status" value="1"/>
</dbReference>
<dbReference type="GO" id="GO:0006567">
    <property type="term" value="P:L-threonine catabolic process"/>
    <property type="evidence" value="ECO:0007669"/>
    <property type="project" value="TreeGrafter"/>
</dbReference>
<evidence type="ECO:0000256" key="1">
    <source>
        <dbReference type="ARBA" id="ARBA00001933"/>
    </source>
</evidence>
<comment type="cofactor">
    <cofactor evidence="1">
        <name>pyridoxal 5'-phosphate</name>
        <dbReference type="ChEBI" id="CHEBI:597326"/>
    </cofactor>
</comment>
<dbReference type="OrthoDB" id="10261951at2759"/>
<evidence type="ECO:0000256" key="4">
    <source>
        <dbReference type="ARBA" id="ARBA00023239"/>
    </source>
</evidence>